<proteinExistence type="predicted"/>
<dbReference type="Pfam" id="PF16543">
    <property type="entry name" value="DFRP_C"/>
    <property type="match status" value="1"/>
</dbReference>
<keyword evidence="1" id="KW-0479">Metal-binding</keyword>
<keyword evidence="2" id="KW-0863">Zinc-finger</keyword>
<evidence type="ECO:0000259" key="4">
    <source>
        <dbReference type="Pfam" id="PF16543"/>
    </source>
</evidence>
<dbReference type="PANTHER" id="PTHR12681">
    <property type="entry name" value="ZINC FINGER-CONTAINING PROTEIN P48ZNF"/>
    <property type="match status" value="1"/>
</dbReference>
<dbReference type="Gene3D" id="6.20.400.10">
    <property type="match status" value="1"/>
</dbReference>
<evidence type="ECO:0000256" key="1">
    <source>
        <dbReference type="ARBA" id="ARBA00022723"/>
    </source>
</evidence>
<evidence type="ECO:0000256" key="2">
    <source>
        <dbReference type="ARBA" id="ARBA00022771"/>
    </source>
</evidence>
<feature type="non-terminal residue" evidence="5">
    <location>
        <position position="1"/>
    </location>
</feature>
<accession>A0A9P6MZ97</accession>
<reference evidence="5" key="1">
    <citation type="journal article" date="2020" name="Fungal Divers.">
        <title>Resolving the Mortierellaceae phylogeny through synthesis of multi-gene phylogenetics and phylogenomics.</title>
        <authorList>
            <person name="Vandepol N."/>
            <person name="Liber J."/>
            <person name="Desiro A."/>
            <person name="Na H."/>
            <person name="Kennedy M."/>
            <person name="Barry K."/>
            <person name="Grigoriev I.V."/>
            <person name="Miller A.N."/>
            <person name="O'Donnell K."/>
            <person name="Stajich J.E."/>
            <person name="Bonito G."/>
        </authorList>
    </citation>
    <scope>NUCLEOTIDE SEQUENCE</scope>
    <source>
        <strain evidence="5">NRRL 2769</strain>
    </source>
</reference>
<name>A0A9P6MZ97_9FUNG</name>
<dbReference type="GO" id="GO:0002181">
    <property type="term" value="P:cytoplasmic translation"/>
    <property type="evidence" value="ECO:0007669"/>
    <property type="project" value="TreeGrafter"/>
</dbReference>
<dbReference type="InterPro" id="IPR032378">
    <property type="entry name" value="ZC3H15/TMA46_C"/>
</dbReference>
<feature type="domain" description="ZC3H15/TMA46 family C-terminal" evidence="4">
    <location>
        <begin position="14"/>
        <end position="104"/>
    </location>
</feature>
<keyword evidence="6" id="KW-1185">Reference proteome</keyword>
<dbReference type="GO" id="GO:0008270">
    <property type="term" value="F:zinc ion binding"/>
    <property type="evidence" value="ECO:0007669"/>
    <property type="project" value="UniProtKB-KW"/>
</dbReference>
<evidence type="ECO:0000313" key="5">
    <source>
        <dbReference type="EMBL" id="KAG0019119.1"/>
    </source>
</evidence>
<dbReference type="GO" id="GO:0003729">
    <property type="term" value="F:mRNA binding"/>
    <property type="evidence" value="ECO:0007669"/>
    <property type="project" value="TreeGrafter"/>
</dbReference>
<dbReference type="PANTHER" id="PTHR12681:SF0">
    <property type="entry name" value="ZINC FINGER CCCH DOMAIN-CONTAINING PROTEIN 15"/>
    <property type="match status" value="1"/>
</dbReference>
<dbReference type="EMBL" id="JAAAID010000309">
    <property type="protein sequence ID" value="KAG0019119.1"/>
    <property type="molecule type" value="Genomic_DNA"/>
</dbReference>
<evidence type="ECO:0000313" key="6">
    <source>
        <dbReference type="Proteomes" id="UP000703661"/>
    </source>
</evidence>
<sequence>TKAELRAEANKEIISIEDFLETERHKLGKNLTPVTVESFAAWKKTRADRAEQEEMAKRKAKEAAYKAGKMLQFSGRELFDFNPEIAGADDEEDGDDVFDFSKYTRNMDDSETPEELEARITRDMAGVRVDDELFAGEEDVEVSDDE</sequence>
<comment type="caution">
    <text evidence="5">The sequence shown here is derived from an EMBL/GenBank/DDBJ whole genome shotgun (WGS) entry which is preliminary data.</text>
</comment>
<keyword evidence="3" id="KW-0862">Zinc</keyword>
<protein>
    <recommendedName>
        <fullName evidence="4">ZC3H15/TMA46 family C-terminal domain-containing protein</fullName>
    </recommendedName>
</protein>
<dbReference type="Proteomes" id="UP000703661">
    <property type="component" value="Unassembled WGS sequence"/>
</dbReference>
<organism evidence="5 6">
    <name type="scientific">Entomortierella chlamydospora</name>
    <dbReference type="NCBI Taxonomy" id="101097"/>
    <lineage>
        <taxon>Eukaryota</taxon>
        <taxon>Fungi</taxon>
        <taxon>Fungi incertae sedis</taxon>
        <taxon>Mucoromycota</taxon>
        <taxon>Mortierellomycotina</taxon>
        <taxon>Mortierellomycetes</taxon>
        <taxon>Mortierellales</taxon>
        <taxon>Mortierellaceae</taxon>
        <taxon>Entomortierella</taxon>
    </lineage>
</organism>
<gene>
    <name evidence="5" type="ORF">BGZ80_006264</name>
</gene>
<evidence type="ECO:0000256" key="3">
    <source>
        <dbReference type="ARBA" id="ARBA00022833"/>
    </source>
</evidence>
<dbReference type="AlphaFoldDB" id="A0A9P6MZ97"/>
<dbReference type="GO" id="GO:0005829">
    <property type="term" value="C:cytosol"/>
    <property type="evidence" value="ECO:0007669"/>
    <property type="project" value="TreeGrafter"/>
</dbReference>